<dbReference type="Pfam" id="PF03820">
    <property type="entry name" value="SFXNs"/>
    <property type="match status" value="1"/>
</dbReference>
<evidence type="ECO:0000256" key="6">
    <source>
        <dbReference type="ARBA" id="ARBA00022989"/>
    </source>
</evidence>
<evidence type="ECO:0000256" key="3">
    <source>
        <dbReference type="ARBA" id="ARBA00022448"/>
    </source>
</evidence>
<keyword evidence="3" id="KW-0813">Transport</keyword>
<proteinExistence type="inferred from homology"/>
<dbReference type="GO" id="GO:0005743">
    <property type="term" value="C:mitochondrial inner membrane"/>
    <property type="evidence" value="ECO:0007669"/>
    <property type="project" value="TreeGrafter"/>
</dbReference>
<feature type="transmembrane region" description="Helical" evidence="9">
    <location>
        <begin position="51"/>
        <end position="71"/>
    </location>
</feature>
<organism evidence="10 11">
    <name type="scientific">Heterorhabditis bacteriophora</name>
    <name type="common">Entomopathogenic nematode worm</name>
    <dbReference type="NCBI Taxonomy" id="37862"/>
    <lineage>
        <taxon>Eukaryota</taxon>
        <taxon>Metazoa</taxon>
        <taxon>Ecdysozoa</taxon>
        <taxon>Nematoda</taxon>
        <taxon>Chromadorea</taxon>
        <taxon>Rhabditida</taxon>
        <taxon>Rhabditina</taxon>
        <taxon>Rhabditomorpha</taxon>
        <taxon>Strongyloidea</taxon>
        <taxon>Heterorhabditidae</taxon>
        <taxon>Heterorhabditis</taxon>
    </lineage>
</organism>
<keyword evidence="10" id="KW-1185">Reference proteome</keyword>
<feature type="transmembrane region" description="Helical" evidence="9">
    <location>
        <begin position="91"/>
        <end position="110"/>
    </location>
</feature>
<keyword evidence="8 9" id="KW-0472">Membrane</keyword>
<evidence type="ECO:0000313" key="11">
    <source>
        <dbReference type="WBParaSite" id="Hba_11238"/>
    </source>
</evidence>
<evidence type="ECO:0000256" key="1">
    <source>
        <dbReference type="ARBA" id="ARBA00004225"/>
    </source>
</evidence>
<keyword evidence="7" id="KW-0496">Mitochondrion</keyword>
<dbReference type="WBParaSite" id="Hba_11238">
    <property type="protein sequence ID" value="Hba_11238"/>
    <property type="gene ID" value="Hba_11238"/>
</dbReference>
<evidence type="ECO:0000256" key="8">
    <source>
        <dbReference type="ARBA" id="ARBA00023136"/>
    </source>
</evidence>
<dbReference type="AlphaFoldDB" id="A0A1I7X1A8"/>
<dbReference type="PANTHER" id="PTHR11153:SF8">
    <property type="entry name" value="SIDEROFLEXIN-1"/>
    <property type="match status" value="1"/>
</dbReference>
<evidence type="ECO:0000256" key="9">
    <source>
        <dbReference type="SAM" id="Phobius"/>
    </source>
</evidence>
<comment type="subcellular location">
    <subcellularLocation>
        <location evidence="1">Mitochondrion membrane</location>
        <topology evidence="1">Multi-pass membrane protein</topology>
    </subcellularLocation>
</comment>
<dbReference type="Proteomes" id="UP000095283">
    <property type="component" value="Unplaced"/>
</dbReference>
<evidence type="ECO:0000313" key="10">
    <source>
        <dbReference type="Proteomes" id="UP000095283"/>
    </source>
</evidence>
<dbReference type="PANTHER" id="PTHR11153">
    <property type="entry name" value="SIDEROFLEXIN"/>
    <property type="match status" value="1"/>
</dbReference>
<accession>A0A1I7X1A8</accession>
<keyword evidence="6 9" id="KW-1133">Transmembrane helix</keyword>
<protein>
    <submittedName>
        <fullName evidence="11">Sideroflexin-2</fullName>
    </submittedName>
</protein>
<dbReference type="GO" id="GO:0140300">
    <property type="term" value="P:serine import into mitochondrion"/>
    <property type="evidence" value="ECO:0007669"/>
    <property type="project" value="TreeGrafter"/>
</dbReference>
<name>A0A1I7X1A8_HETBA</name>
<dbReference type="GO" id="GO:0015075">
    <property type="term" value="F:monoatomic ion transmembrane transporter activity"/>
    <property type="evidence" value="ECO:0007669"/>
    <property type="project" value="InterPro"/>
</dbReference>
<evidence type="ECO:0000256" key="7">
    <source>
        <dbReference type="ARBA" id="ARBA00023128"/>
    </source>
</evidence>
<sequence>MYFHYFLIFIHSRMSELVKTLVFQPDISKPRWNQGSFEGRARVRIIITSQLSYILDSLYLIILRILIFFTVKEVFLLNFVLILNKTAPPLVGRLVPFVAVCVANAINIPLMRRRELTEGIDIVDSNGNKLGQSKSVAFWAITQVVISRIGMAAPTFALIPVIVNALEKKPYFKLRPHLFGPLQTVLCGIILSVSTPLGCAFFPQITPLSVTSLESELQTKINSFPNPPSVGFDEGDYGVDREKIYPLVKVVFHKVDSYIP</sequence>
<dbReference type="InterPro" id="IPR004686">
    <property type="entry name" value="Mtc"/>
</dbReference>
<evidence type="ECO:0000256" key="4">
    <source>
        <dbReference type="ARBA" id="ARBA00022692"/>
    </source>
</evidence>
<reference evidence="11" key="1">
    <citation type="submission" date="2016-11" db="UniProtKB">
        <authorList>
            <consortium name="WormBaseParasite"/>
        </authorList>
    </citation>
    <scope>IDENTIFICATION</scope>
</reference>
<feature type="transmembrane region" description="Helical" evidence="9">
    <location>
        <begin position="136"/>
        <end position="162"/>
    </location>
</feature>
<comment type="similarity">
    <text evidence="2">Belongs to the sideroflexin family.</text>
</comment>
<keyword evidence="4 9" id="KW-0812">Transmembrane</keyword>
<evidence type="ECO:0000256" key="2">
    <source>
        <dbReference type="ARBA" id="ARBA00005974"/>
    </source>
</evidence>
<keyword evidence="5" id="KW-0029">Amino-acid transport</keyword>
<evidence type="ECO:0000256" key="5">
    <source>
        <dbReference type="ARBA" id="ARBA00022970"/>
    </source>
</evidence>